<protein>
    <submittedName>
        <fullName evidence="2">Uncharacterized protein</fullName>
    </submittedName>
</protein>
<evidence type="ECO:0000313" key="2">
    <source>
        <dbReference type="EMBL" id="MBD2292961.1"/>
    </source>
</evidence>
<dbReference type="Proteomes" id="UP000662185">
    <property type="component" value="Unassembled WGS sequence"/>
</dbReference>
<reference evidence="3" key="1">
    <citation type="journal article" date="2020" name="ISME J.">
        <title>Comparative genomics reveals insights into cyanobacterial evolution and habitat adaptation.</title>
        <authorList>
            <person name="Chen M.Y."/>
            <person name="Teng W.K."/>
            <person name="Zhao L."/>
            <person name="Hu C.X."/>
            <person name="Zhou Y.K."/>
            <person name="Han B.P."/>
            <person name="Song L.R."/>
            <person name="Shu W.S."/>
        </authorList>
    </citation>
    <scope>NUCLEOTIDE SEQUENCE [LARGE SCALE GENOMIC DNA]</scope>
    <source>
        <strain evidence="3">FACHB-251</strain>
    </source>
</reference>
<sequence>MRLKRWESPRKEGRNDKGRGGSARQRQLKKQRQMLRNKLKEAQKPENNQNNKQREGIETFPIFLRLRQIPDFSKKSGILNN</sequence>
<evidence type="ECO:0000313" key="3">
    <source>
        <dbReference type="Proteomes" id="UP000662185"/>
    </source>
</evidence>
<dbReference type="RefSeq" id="WP_190557849.1">
    <property type="nucleotide sequence ID" value="NZ_JACJQU010000002.1"/>
</dbReference>
<organism evidence="2 3">
    <name type="scientific">Anabaena sphaerica FACHB-251</name>
    <dbReference type="NCBI Taxonomy" id="2692883"/>
    <lineage>
        <taxon>Bacteria</taxon>
        <taxon>Bacillati</taxon>
        <taxon>Cyanobacteriota</taxon>
        <taxon>Cyanophyceae</taxon>
        <taxon>Nostocales</taxon>
        <taxon>Nostocaceae</taxon>
        <taxon>Anabaena</taxon>
    </lineage>
</organism>
<dbReference type="AlphaFoldDB" id="A0A926WGC8"/>
<feature type="compositionally biased region" description="Basic and acidic residues" evidence="1">
    <location>
        <begin position="1"/>
        <end position="19"/>
    </location>
</feature>
<name>A0A926WGC8_9NOST</name>
<comment type="caution">
    <text evidence="2">The sequence shown here is derived from an EMBL/GenBank/DDBJ whole genome shotgun (WGS) entry which is preliminary data.</text>
</comment>
<feature type="compositionally biased region" description="Basic residues" evidence="1">
    <location>
        <begin position="26"/>
        <end position="37"/>
    </location>
</feature>
<proteinExistence type="predicted"/>
<evidence type="ECO:0000256" key="1">
    <source>
        <dbReference type="SAM" id="MobiDB-lite"/>
    </source>
</evidence>
<accession>A0A926WGC8</accession>
<keyword evidence="3" id="KW-1185">Reference proteome</keyword>
<feature type="region of interest" description="Disordered" evidence="1">
    <location>
        <begin position="1"/>
        <end position="56"/>
    </location>
</feature>
<dbReference type="EMBL" id="JACJQU010000002">
    <property type="protein sequence ID" value="MBD2292961.1"/>
    <property type="molecule type" value="Genomic_DNA"/>
</dbReference>
<gene>
    <name evidence="2" type="ORF">H6G06_05555</name>
</gene>